<evidence type="ECO:0008006" key="3">
    <source>
        <dbReference type="Google" id="ProtNLM"/>
    </source>
</evidence>
<evidence type="ECO:0000313" key="2">
    <source>
        <dbReference type="Proteomes" id="UP001597189"/>
    </source>
</evidence>
<dbReference type="PROSITE" id="PS51257">
    <property type="entry name" value="PROKAR_LIPOPROTEIN"/>
    <property type="match status" value="1"/>
</dbReference>
<protein>
    <recommendedName>
        <fullName evidence="3">Lipoprotein</fullName>
    </recommendedName>
</protein>
<dbReference type="Proteomes" id="UP001597189">
    <property type="component" value="Unassembled WGS sequence"/>
</dbReference>
<dbReference type="EMBL" id="JBHTOD010000001">
    <property type="protein sequence ID" value="MFD1454314.1"/>
    <property type="molecule type" value="Genomic_DNA"/>
</dbReference>
<sequence length="400" mass="45815">MKLTKIGVVFLLSLGTIVVGCTSQKEGAIKASSSAASSNSNKKVGKIESSTMMDPDVAYKVANKKAKFYRSLKEYGTEDGVVSDNETAQGAFFGSVRKVKTATGVYYHVFRYYANGFNNKSNPEGSAGYNEDADYGYVKAVNMKRVKTIKSEWTYKSKQLYYVGNPYAYHIWSNPVNTKHYVYVTHVFDRLTTTQLYATREMIKSNGDHYVYLKTAKRSLGWVYKSPKALIAGRYKGLGHQLLKIRGKEKMVLKVQSKRSTGNRVDVNDSSALPQKVYLIKNGRQHRLRVLTVGMDNRPIRFDFYRGVATRVKAYEYWRKPWKTISSQKKLRSHFTITHEFSEPTYTNVHFFSKKSKKLVRVKTYGTDSQGTTWIYRNGQVKFKTHIDHDVSTYPLSDFR</sequence>
<name>A0ABW4CYI2_9LACO</name>
<comment type="caution">
    <text evidence="1">The sequence shown here is derived from an EMBL/GenBank/DDBJ whole genome shotgun (WGS) entry which is preliminary data.</text>
</comment>
<organism evidence="1 2">
    <name type="scientific">Levilactobacillus lanxiensis</name>
    <dbReference type="NCBI Taxonomy" id="2799568"/>
    <lineage>
        <taxon>Bacteria</taxon>
        <taxon>Bacillati</taxon>
        <taxon>Bacillota</taxon>
        <taxon>Bacilli</taxon>
        <taxon>Lactobacillales</taxon>
        <taxon>Lactobacillaceae</taxon>
        <taxon>Levilactobacillus</taxon>
    </lineage>
</organism>
<keyword evidence="2" id="KW-1185">Reference proteome</keyword>
<dbReference type="RefSeq" id="WP_203642439.1">
    <property type="nucleotide sequence ID" value="NZ_BOLN01000001.1"/>
</dbReference>
<accession>A0ABW4CYI2</accession>
<evidence type="ECO:0000313" key="1">
    <source>
        <dbReference type="EMBL" id="MFD1454314.1"/>
    </source>
</evidence>
<proteinExistence type="predicted"/>
<gene>
    <name evidence="1" type="ORF">ACFQ44_01305</name>
</gene>
<reference evidence="2" key="1">
    <citation type="journal article" date="2019" name="Int. J. Syst. Evol. Microbiol.">
        <title>The Global Catalogue of Microorganisms (GCM) 10K type strain sequencing project: providing services to taxonomists for standard genome sequencing and annotation.</title>
        <authorList>
            <consortium name="The Broad Institute Genomics Platform"/>
            <consortium name="The Broad Institute Genome Sequencing Center for Infectious Disease"/>
            <person name="Wu L."/>
            <person name="Ma J."/>
        </authorList>
    </citation>
    <scope>NUCLEOTIDE SEQUENCE [LARGE SCALE GENOMIC DNA]</scope>
    <source>
        <strain evidence="2">CCM 8979</strain>
    </source>
</reference>